<sequence length="131" mass="14029">MTSAESPGALEIGVFLAELAMLAALVHVGIALPDSVIGRVVLVVVLVGVFVAVWGRWLAPRARRRLPPRPGLVLKVVLFAIGAALLAWAGPLYLAIVFLVVTEAVVVAAEVRRRPLRGDGLATERRPLRDR</sequence>
<dbReference type="InterPro" id="IPR021214">
    <property type="entry name" value="DUF2568"/>
</dbReference>
<gene>
    <name evidence="2" type="ORF">LQ327_04790</name>
</gene>
<dbReference type="Pfam" id="PF10823">
    <property type="entry name" value="DUF2568"/>
    <property type="match status" value="1"/>
</dbReference>
<organism evidence="2 3">
    <name type="scientific">Actinomycetospora endophytica</name>
    <dbReference type="NCBI Taxonomy" id="2291215"/>
    <lineage>
        <taxon>Bacteria</taxon>
        <taxon>Bacillati</taxon>
        <taxon>Actinomycetota</taxon>
        <taxon>Actinomycetes</taxon>
        <taxon>Pseudonocardiales</taxon>
        <taxon>Pseudonocardiaceae</taxon>
        <taxon>Actinomycetospora</taxon>
    </lineage>
</organism>
<feature type="transmembrane region" description="Helical" evidence="1">
    <location>
        <begin position="94"/>
        <end position="111"/>
    </location>
</feature>
<reference evidence="2 3" key="1">
    <citation type="submission" date="2021-11" db="EMBL/GenBank/DDBJ databases">
        <title>Draft genome sequence of Actinomycetospora sp. SF1 isolated from the rhizosphere soil.</title>
        <authorList>
            <person name="Duangmal K."/>
            <person name="Chantavorakit T."/>
        </authorList>
    </citation>
    <scope>NUCLEOTIDE SEQUENCE [LARGE SCALE GENOMIC DNA]</scope>
    <source>
        <strain evidence="2 3">TBRC 5722</strain>
    </source>
</reference>
<feature type="transmembrane region" description="Helical" evidence="1">
    <location>
        <begin position="71"/>
        <end position="88"/>
    </location>
</feature>
<dbReference type="SUPFAM" id="SSF103473">
    <property type="entry name" value="MFS general substrate transporter"/>
    <property type="match status" value="1"/>
</dbReference>
<dbReference type="EMBL" id="JAJNDB010000001">
    <property type="protein sequence ID" value="MCD2192705.1"/>
    <property type="molecule type" value="Genomic_DNA"/>
</dbReference>
<keyword evidence="3" id="KW-1185">Reference proteome</keyword>
<dbReference type="Proteomes" id="UP001199469">
    <property type="component" value="Unassembled WGS sequence"/>
</dbReference>
<dbReference type="RefSeq" id="WP_230730379.1">
    <property type="nucleotide sequence ID" value="NZ_JAJNDB010000001.1"/>
</dbReference>
<evidence type="ECO:0000313" key="3">
    <source>
        <dbReference type="Proteomes" id="UP001199469"/>
    </source>
</evidence>
<keyword evidence="1" id="KW-0812">Transmembrane</keyword>
<protein>
    <submittedName>
        <fullName evidence="2">DUF2568 domain-containing protein</fullName>
    </submittedName>
</protein>
<keyword evidence="1" id="KW-1133">Transmembrane helix</keyword>
<evidence type="ECO:0000313" key="2">
    <source>
        <dbReference type="EMBL" id="MCD2192705.1"/>
    </source>
</evidence>
<keyword evidence="1" id="KW-0472">Membrane</keyword>
<accession>A0ABS8P381</accession>
<dbReference type="InterPro" id="IPR036259">
    <property type="entry name" value="MFS_trans_sf"/>
</dbReference>
<comment type="caution">
    <text evidence="2">The sequence shown here is derived from an EMBL/GenBank/DDBJ whole genome shotgun (WGS) entry which is preliminary data.</text>
</comment>
<feature type="transmembrane region" description="Helical" evidence="1">
    <location>
        <begin position="36"/>
        <end position="59"/>
    </location>
</feature>
<proteinExistence type="predicted"/>
<evidence type="ECO:0000256" key="1">
    <source>
        <dbReference type="SAM" id="Phobius"/>
    </source>
</evidence>
<name>A0ABS8P381_9PSEU</name>
<feature type="transmembrane region" description="Helical" evidence="1">
    <location>
        <begin position="12"/>
        <end position="30"/>
    </location>
</feature>